<evidence type="ECO:0000313" key="1">
    <source>
        <dbReference type="EMBL" id="RDB31299.1"/>
    </source>
</evidence>
<dbReference type="Proteomes" id="UP000253816">
    <property type="component" value="Unassembled WGS sequence"/>
</dbReference>
<dbReference type="OrthoDB" id="9813151at2"/>
<organism evidence="1 2">
    <name type="scientific">Candidatus Similichlamydia laticola</name>
    <dbReference type="NCBI Taxonomy" id="2170265"/>
    <lineage>
        <taxon>Bacteria</taxon>
        <taxon>Pseudomonadati</taxon>
        <taxon>Chlamydiota</taxon>
        <taxon>Chlamydiia</taxon>
        <taxon>Parachlamydiales</taxon>
        <taxon>Candidatus Parilichlamydiaceae</taxon>
        <taxon>Candidatus Similichlamydia</taxon>
    </lineage>
</organism>
<proteinExistence type="predicted"/>
<gene>
    <name evidence="1" type="ORF">HAT2_00598</name>
</gene>
<name>A0A369K9M0_9BACT</name>
<protein>
    <submittedName>
        <fullName evidence="1">Uncharacterized protein</fullName>
    </submittedName>
</protein>
<dbReference type="EMBL" id="QQBG01000021">
    <property type="protein sequence ID" value="RDB31299.1"/>
    <property type="molecule type" value="Genomic_DNA"/>
</dbReference>
<dbReference type="RefSeq" id="WP_147267505.1">
    <property type="nucleotide sequence ID" value="NZ_QQBG01000021.1"/>
</dbReference>
<accession>A0A369K9M0</accession>
<evidence type="ECO:0000313" key="2">
    <source>
        <dbReference type="Proteomes" id="UP000253816"/>
    </source>
</evidence>
<comment type="caution">
    <text evidence="1">The sequence shown here is derived from an EMBL/GenBank/DDBJ whole genome shotgun (WGS) entry which is preliminary data.</text>
</comment>
<sequence>MMNRHRILCLFVFLLLPSVPESVFRPYRAAPQLLRHRRCAYALRSEQVNYSAFLPTTHVISIPGMRIRSIALKPGLLPFYTARILAKVSQCLRASNNLRGTALLALTTKCIIRQSWLTQWWADKQKPHLVLTASGIGLDAQHSRLDGLHDQLCGFFTSLKEASIQSEEVNTAKQTLLDEANLTMQSTPNVIACHIFDCFMANPTLARLDQDEEANVRGIPYHALNQLHLPSMTTEEVDEVIQDWSRAPFEIFLVTKDDSHSVEDILDAFITLWETQLPRTDAPLSFPKTSFPTNGTCVHFSCSGSTLEMVPLLVINLGPLSPKSLVAAEFIGAHLSNYNAIPNLFFDCDWAPCAGCTIVMIKVRHAPSIHRLEDGTNRLMLLQRTAEQFDSLFLSHYLEGALPENWRTFLGEREERRNFETWGQNLNRNPAERYIDWITTLFEKESVFAKLSTLEQESLRSDQVNGTLYQEVFYLIKSSLITGKKRFDIWNFIGSQHVE</sequence>
<dbReference type="AlphaFoldDB" id="A0A369K9M0"/>
<keyword evidence="2" id="KW-1185">Reference proteome</keyword>
<reference evidence="1 2" key="1">
    <citation type="submission" date="2018-07" db="EMBL/GenBank/DDBJ databases">
        <title>Comparative genomics of the Candidatus Parilichlamydiaceae reveals evidence of convergent evolution and genome reduction in the phylum Chlamydiae.</title>
        <authorList>
            <person name="Taylor-Brown A."/>
            <person name="Polkinghorne A."/>
        </authorList>
    </citation>
    <scope>NUCLEOTIDE SEQUENCE [LARGE SCALE GENOMIC DNA]</scope>
    <source>
        <strain evidence="1 2">Hat2</strain>
    </source>
</reference>